<protein>
    <submittedName>
        <fullName evidence="10">Ger(X)C family spore germination protein</fullName>
    </submittedName>
</protein>
<reference evidence="11" key="1">
    <citation type="journal article" date="2019" name="Int. J. Syst. Evol. Microbiol.">
        <title>The Global Catalogue of Microorganisms (GCM) 10K type strain sequencing project: providing services to taxonomists for standard genome sequencing and annotation.</title>
        <authorList>
            <consortium name="The Broad Institute Genomics Platform"/>
            <consortium name="The Broad Institute Genome Sequencing Center for Infectious Disease"/>
            <person name="Wu L."/>
            <person name="Ma J."/>
        </authorList>
    </citation>
    <scope>NUCLEOTIDE SEQUENCE [LARGE SCALE GENOMIC DNA]</scope>
    <source>
        <strain evidence="11">CGMCC 1.12942</strain>
    </source>
</reference>
<dbReference type="PANTHER" id="PTHR35789:SF1">
    <property type="entry name" value="SPORE GERMINATION PROTEIN B3"/>
    <property type="match status" value="1"/>
</dbReference>
<keyword evidence="3" id="KW-0309">Germination</keyword>
<dbReference type="Pfam" id="PF25198">
    <property type="entry name" value="Spore_GerAC_N"/>
    <property type="match status" value="1"/>
</dbReference>
<evidence type="ECO:0000256" key="4">
    <source>
        <dbReference type="ARBA" id="ARBA00022729"/>
    </source>
</evidence>
<accession>A0ABW2RJ85</accession>
<evidence type="ECO:0000259" key="8">
    <source>
        <dbReference type="Pfam" id="PF05504"/>
    </source>
</evidence>
<proteinExistence type="inferred from homology"/>
<sequence>MKRKRLAPLIAMLTVLFLTGCWDQDYLRDARMVILVGIDRLPGGDILETGAVRYAPTNSGGNPTNTTFQAVGKSIRDARKQLDMRVNGRLRTSKMRTLLLGEEVAKDDIYPILDLIYRDPKASLNAHIAVARGSAQDIVRINQIGQSLIGQYVDEMIDTKVTATLVEEQNIETILAMLLDPGQDFALPYLVSDGRDIKVDGMSMFHGRRMAGTLNPNESMLYLLMKGKKEESAILTLKLFQNKHPYQANFISLDVYKVKSNMNVAVHGKKIEVTFLTKLNVNVTEYPMDHLDKEEKAKKLNQKLTAMLTDQMNHLLNKMQRAHFDGFGVGRNLKAYHYQDWKKIDLEKEYPHIRFQAKADVEIIDHGIIN</sequence>
<evidence type="ECO:0000313" key="10">
    <source>
        <dbReference type="EMBL" id="MFC7441079.1"/>
    </source>
</evidence>
<name>A0ABW2RJ85_9BACL</name>
<dbReference type="Pfam" id="PF05504">
    <property type="entry name" value="Spore_GerAC"/>
    <property type="match status" value="1"/>
</dbReference>
<dbReference type="InterPro" id="IPR046953">
    <property type="entry name" value="Spore_GerAC-like_C"/>
</dbReference>
<evidence type="ECO:0000259" key="9">
    <source>
        <dbReference type="Pfam" id="PF25198"/>
    </source>
</evidence>
<evidence type="ECO:0000256" key="7">
    <source>
        <dbReference type="ARBA" id="ARBA00023288"/>
    </source>
</evidence>
<gene>
    <name evidence="10" type="ORF">ACFQNG_07910</name>
</gene>
<evidence type="ECO:0000256" key="2">
    <source>
        <dbReference type="ARBA" id="ARBA00007886"/>
    </source>
</evidence>
<dbReference type="Gene3D" id="3.30.300.210">
    <property type="entry name" value="Nutrient germinant receptor protein C, domain 3"/>
    <property type="match status" value="1"/>
</dbReference>
<organism evidence="10 11">
    <name type="scientific">Laceyella putida</name>
    <dbReference type="NCBI Taxonomy" id="110101"/>
    <lineage>
        <taxon>Bacteria</taxon>
        <taxon>Bacillati</taxon>
        <taxon>Bacillota</taxon>
        <taxon>Bacilli</taxon>
        <taxon>Bacillales</taxon>
        <taxon>Thermoactinomycetaceae</taxon>
        <taxon>Laceyella</taxon>
    </lineage>
</organism>
<evidence type="ECO:0000256" key="3">
    <source>
        <dbReference type="ARBA" id="ARBA00022544"/>
    </source>
</evidence>
<dbReference type="Proteomes" id="UP001596500">
    <property type="component" value="Unassembled WGS sequence"/>
</dbReference>
<comment type="caution">
    <text evidence="10">The sequence shown here is derived from an EMBL/GenBank/DDBJ whole genome shotgun (WGS) entry which is preliminary data.</text>
</comment>
<comment type="subcellular location">
    <subcellularLocation>
        <location evidence="1">Membrane</location>
        <topology evidence="1">Lipid-anchor</topology>
    </subcellularLocation>
</comment>
<keyword evidence="5" id="KW-0472">Membrane</keyword>
<dbReference type="NCBIfam" id="TIGR02887">
    <property type="entry name" value="spore_ger_x_C"/>
    <property type="match status" value="1"/>
</dbReference>
<keyword evidence="6" id="KW-0564">Palmitate</keyword>
<dbReference type="PANTHER" id="PTHR35789">
    <property type="entry name" value="SPORE GERMINATION PROTEIN B3"/>
    <property type="match status" value="1"/>
</dbReference>
<evidence type="ECO:0000256" key="1">
    <source>
        <dbReference type="ARBA" id="ARBA00004635"/>
    </source>
</evidence>
<evidence type="ECO:0000313" key="11">
    <source>
        <dbReference type="Proteomes" id="UP001596500"/>
    </source>
</evidence>
<evidence type="ECO:0000256" key="5">
    <source>
        <dbReference type="ARBA" id="ARBA00023136"/>
    </source>
</evidence>
<dbReference type="RefSeq" id="WP_379864374.1">
    <property type="nucleotide sequence ID" value="NZ_JBHTBW010000020.1"/>
</dbReference>
<keyword evidence="7" id="KW-0449">Lipoprotein</keyword>
<keyword evidence="4" id="KW-0732">Signal</keyword>
<feature type="domain" description="Spore germination GerAC-like C-terminal" evidence="8">
    <location>
        <begin position="200"/>
        <end position="367"/>
    </location>
</feature>
<feature type="domain" description="Spore germination protein N-terminal" evidence="9">
    <location>
        <begin position="24"/>
        <end position="190"/>
    </location>
</feature>
<dbReference type="InterPro" id="IPR008844">
    <property type="entry name" value="Spore_GerAC-like"/>
</dbReference>
<keyword evidence="11" id="KW-1185">Reference proteome</keyword>
<evidence type="ECO:0000256" key="6">
    <source>
        <dbReference type="ARBA" id="ARBA00023139"/>
    </source>
</evidence>
<comment type="similarity">
    <text evidence="2">Belongs to the GerABKC lipoprotein family.</text>
</comment>
<dbReference type="InterPro" id="IPR057336">
    <property type="entry name" value="GerAC_N"/>
</dbReference>
<dbReference type="InterPro" id="IPR038501">
    <property type="entry name" value="Spore_GerAC_C_sf"/>
</dbReference>
<dbReference type="EMBL" id="JBHTBW010000020">
    <property type="protein sequence ID" value="MFC7441079.1"/>
    <property type="molecule type" value="Genomic_DNA"/>
</dbReference>
<dbReference type="PROSITE" id="PS51257">
    <property type="entry name" value="PROKAR_LIPOPROTEIN"/>
    <property type="match status" value="1"/>
</dbReference>